<evidence type="ECO:0000256" key="5">
    <source>
        <dbReference type="ARBA" id="ARBA00022759"/>
    </source>
</evidence>
<dbReference type="InterPro" id="IPR036279">
    <property type="entry name" value="5-3_exonuclease_C_sf"/>
</dbReference>
<dbReference type="PROSITE" id="PS00842">
    <property type="entry name" value="XPG_2"/>
    <property type="match status" value="1"/>
</dbReference>
<evidence type="ECO:0000313" key="14">
    <source>
        <dbReference type="Proteomes" id="UP000001876"/>
    </source>
</evidence>
<keyword evidence="3" id="KW-0540">Nuclease</keyword>
<dbReference type="InterPro" id="IPR019974">
    <property type="entry name" value="XPG_CS"/>
</dbReference>
<dbReference type="SUPFAM" id="SSF47807">
    <property type="entry name" value="5' to 3' exonuclease, C-terminal subdomain"/>
    <property type="match status" value="1"/>
</dbReference>
<dbReference type="InterPro" id="IPR008918">
    <property type="entry name" value="HhH2"/>
</dbReference>
<keyword evidence="7" id="KW-0378">Hydrolase</keyword>
<dbReference type="SUPFAM" id="SSF88723">
    <property type="entry name" value="PIN domain-like"/>
    <property type="match status" value="1"/>
</dbReference>
<dbReference type="RefSeq" id="XP_003054839.1">
    <property type="nucleotide sequence ID" value="XM_003054793.1"/>
</dbReference>
<dbReference type="OrthoDB" id="31113at2759"/>
<evidence type="ECO:0000313" key="13">
    <source>
        <dbReference type="EMBL" id="EEH60091.1"/>
    </source>
</evidence>
<dbReference type="CDD" id="cd09904">
    <property type="entry name" value="H3TH_XPG"/>
    <property type="match status" value="1"/>
</dbReference>
<organism evidence="14">
    <name type="scientific">Micromonas pusilla (strain CCMP1545)</name>
    <name type="common">Picoplanktonic green alga</name>
    <dbReference type="NCBI Taxonomy" id="564608"/>
    <lineage>
        <taxon>Eukaryota</taxon>
        <taxon>Viridiplantae</taxon>
        <taxon>Chlorophyta</taxon>
        <taxon>Mamiellophyceae</taxon>
        <taxon>Mamiellales</taxon>
        <taxon>Mamiellaceae</taxon>
        <taxon>Micromonas</taxon>
    </lineage>
</organism>
<keyword evidence="14" id="KW-1185">Reference proteome</keyword>
<dbReference type="InterPro" id="IPR029060">
    <property type="entry name" value="PIN-like_dom_sf"/>
</dbReference>
<dbReference type="GO" id="GO:0003697">
    <property type="term" value="F:single-stranded DNA binding"/>
    <property type="evidence" value="ECO:0007669"/>
    <property type="project" value="TreeGrafter"/>
</dbReference>
<dbReference type="PANTHER" id="PTHR16171:SF7">
    <property type="entry name" value="DNA REPAIR PROTEIN RAD2"/>
    <property type="match status" value="1"/>
</dbReference>
<feature type="non-terminal residue" evidence="13">
    <location>
        <position position="237"/>
    </location>
</feature>
<dbReference type="eggNOG" id="KOG2520">
    <property type="taxonomic scope" value="Eukaryota"/>
</dbReference>
<dbReference type="SMART" id="SM00279">
    <property type="entry name" value="HhH2"/>
    <property type="match status" value="1"/>
</dbReference>
<keyword evidence="4" id="KW-0479">Metal-binding</keyword>
<proteinExistence type="inferred from homology"/>
<dbReference type="AlphaFoldDB" id="C1MGU6"/>
<keyword evidence="10" id="KW-0539">Nucleus</keyword>
<dbReference type="GO" id="GO:0005634">
    <property type="term" value="C:nucleus"/>
    <property type="evidence" value="ECO:0007669"/>
    <property type="project" value="UniProtKB-SubCell"/>
</dbReference>
<dbReference type="InterPro" id="IPR006084">
    <property type="entry name" value="XPG/Rad2"/>
</dbReference>
<keyword evidence="8" id="KW-0460">Magnesium</keyword>
<comment type="cofactor">
    <cofactor evidence="1">
        <name>Mg(2+)</name>
        <dbReference type="ChEBI" id="CHEBI:18420"/>
    </cofactor>
</comment>
<dbReference type="GO" id="GO:0048256">
    <property type="term" value="F:flap endonuclease activity"/>
    <property type="evidence" value="ECO:0007669"/>
    <property type="project" value="UniProtKB-ARBA"/>
</dbReference>
<evidence type="ECO:0000259" key="12">
    <source>
        <dbReference type="SMART" id="SM00484"/>
    </source>
</evidence>
<dbReference type="InterPro" id="IPR006086">
    <property type="entry name" value="XPG-I_dom"/>
</dbReference>
<keyword evidence="5" id="KW-0255">Endonuclease</keyword>
<dbReference type="PRINTS" id="PR00853">
    <property type="entry name" value="XPGRADSUPER"/>
</dbReference>
<keyword evidence="9" id="KW-0234">DNA repair</keyword>
<gene>
    <name evidence="13" type="ORF">MICPUCDRAFT_10761</name>
</gene>
<evidence type="ECO:0000256" key="7">
    <source>
        <dbReference type="ARBA" id="ARBA00022801"/>
    </source>
</evidence>
<evidence type="ECO:0000256" key="9">
    <source>
        <dbReference type="ARBA" id="ARBA00023204"/>
    </source>
</evidence>
<evidence type="ECO:0000256" key="4">
    <source>
        <dbReference type="ARBA" id="ARBA00022723"/>
    </source>
</evidence>
<dbReference type="Gene3D" id="3.40.50.1010">
    <property type="entry name" value="5'-nuclease"/>
    <property type="match status" value="1"/>
</dbReference>
<dbReference type="Gene3D" id="1.10.150.20">
    <property type="entry name" value="5' to 3' exonuclease, C-terminal subdomain"/>
    <property type="match status" value="1"/>
</dbReference>
<evidence type="ECO:0000256" key="1">
    <source>
        <dbReference type="ARBA" id="ARBA00001946"/>
    </source>
</evidence>
<dbReference type="Proteomes" id="UP000001876">
    <property type="component" value="Unassembled WGS sequence"/>
</dbReference>
<name>C1MGU6_MICPC</name>
<evidence type="ECO:0000256" key="10">
    <source>
        <dbReference type="ARBA" id="ARBA00023242"/>
    </source>
</evidence>
<dbReference type="GO" id="GO:0046872">
    <property type="term" value="F:metal ion binding"/>
    <property type="evidence" value="ECO:0007669"/>
    <property type="project" value="UniProtKB-KW"/>
</dbReference>
<evidence type="ECO:0000256" key="6">
    <source>
        <dbReference type="ARBA" id="ARBA00022763"/>
    </source>
</evidence>
<dbReference type="GeneID" id="9680883"/>
<evidence type="ECO:0000256" key="11">
    <source>
        <dbReference type="ARBA" id="ARBA00038112"/>
    </source>
</evidence>
<dbReference type="OMA" id="CAYLNQH"/>
<sequence length="237" mass="26607">MHAEVQQLLTLFGIPYIIAPQEAEAQCAWLDREGFVDAVITDDSDAFLFGAKTIYRNVFESKKYVEFYDANRVDADLGLDRAKMAQLALLLGSDYTEGVTGVGIVNALEVVLNFPGVEGLTKFAEWVGESEFTGKPAAIREFKLKHRTLKKAWELPRDFPSERVLDAYANPSVDASREKFEWGEPDLDALRLFCGEHFAWRPTQTDDLLLPVVKMWETSDKQSRIDSFFAAAASANV</sequence>
<reference evidence="13 14" key="1">
    <citation type="journal article" date="2009" name="Science">
        <title>Green evolution and dynamic adaptations revealed by genomes of the marine picoeukaryotes Micromonas.</title>
        <authorList>
            <person name="Worden A.Z."/>
            <person name="Lee J.H."/>
            <person name="Mock T."/>
            <person name="Rouze P."/>
            <person name="Simmons M.P."/>
            <person name="Aerts A.L."/>
            <person name="Allen A.E."/>
            <person name="Cuvelier M.L."/>
            <person name="Derelle E."/>
            <person name="Everett M.V."/>
            <person name="Foulon E."/>
            <person name="Grimwood J."/>
            <person name="Gundlach H."/>
            <person name="Henrissat B."/>
            <person name="Napoli C."/>
            <person name="McDonald S.M."/>
            <person name="Parker M.S."/>
            <person name="Rombauts S."/>
            <person name="Salamov A."/>
            <person name="Von Dassow P."/>
            <person name="Badger J.H."/>
            <person name="Coutinho P.M."/>
            <person name="Demir E."/>
            <person name="Dubchak I."/>
            <person name="Gentemann C."/>
            <person name="Eikrem W."/>
            <person name="Gready J.E."/>
            <person name="John U."/>
            <person name="Lanier W."/>
            <person name="Lindquist E.A."/>
            <person name="Lucas S."/>
            <person name="Mayer K.F."/>
            <person name="Moreau H."/>
            <person name="Not F."/>
            <person name="Otillar R."/>
            <person name="Panaud O."/>
            <person name="Pangilinan J."/>
            <person name="Paulsen I."/>
            <person name="Piegu B."/>
            <person name="Poliakov A."/>
            <person name="Robbens S."/>
            <person name="Schmutz J."/>
            <person name="Toulza E."/>
            <person name="Wyss T."/>
            <person name="Zelensky A."/>
            <person name="Zhou K."/>
            <person name="Armbrust E.V."/>
            <person name="Bhattacharya D."/>
            <person name="Goodenough U.W."/>
            <person name="Van de Peer Y."/>
            <person name="Grigoriev I.V."/>
        </authorList>
    </citation>
    <scope>NUCLEOTIDE SEQUENCE [LARGE SCALE GENOMIC DNA]</scope>
    <source>
        <strain evidence="13 14">CCMP1545</strain>
    </source>
</reference>
<comment type="subcellular location">
    <subcellularLocation>
        <location evidence="2">Nucleus</location>
    </subcellularLocation>
</comment>
<dbReference type="Pfam" id="PF00867">
    <property type="entry name" value="XPG_I"/>
    <property type="match status" value="1"/>
</dbReference>
<dbReference type="FunFam" id="1.10.150.20:FF:000030">
    <property type="entry name" value="Flap endonuclease GEN-like 1"/>
    <property type="match status" value="1"/>
</dbReference>
<dbReference type="KEGG" id="mpp:MICPUCDRAFT_10761"/>
<evidence type="ECO:0000256" key="3">
    <source>
        <dbReference type="ARBA" id="ARBA00022722"/>
    </source>
</evidence>
<dbReference type="CDD" id="cd09868">
    <property type="entry name" value="PIN_XPG_RAD2"/>
    <property type="match status" value="1"/>
</dbReference>
<dbReference type="EMBL" id="GG663735">
    <property type="protein sequence ID" value="EEH60091.1"/>
    <property type="molecule type" value="Genomic_DNA"/>
</dbReference>
<dbReference type="SMART" id="SM00484">
    <property type="entry name" value="XPGI"/>
    <property type="match status" value="1"/>
</dbReference>
<evidence type="ECO:0000256" key="8">
    <source>
        <dbReference type="ARBA" id="ARBA00022842"/>
    </source>
</evidence>
<keyword evidence="6" id="KW-0227">DNA damage</keyword>
<dbReference type="STRING" id="564608.C1MGU6"/>
<dbReference type="GO" id="GO:0006281">
    <property type="term" value="P:DNA repair"/>
    <property type="evidence" value="ECO:0007669"/>
    <property type="project" value="UniProtKB-KW"/>
</dbReference>
<feature type="domain" description="XPG-I" evidence="12">
    <location>
        <begin position="10"/>
        <end position="79"/>
    </location>
</feature>
<protein>
    <submittedName>
        <fullName evidence="13">Predicted protein</fullName>
    </submittedName>
</protein>
<accession>C1MGU6</accession>
<dbReference type="PANTHER" id="PTHR16171">
    <property type="entry name" value="DNA REPAIR PROTEIN COMPLEMENTING XP-G CELLS-RELATED"/>
    <property type="match status" value="1"/>
</dbReference>
<evidence type="ECO:0000256" key="2">
    <source>
        <dbReference type="ARBA" id="ARBA00004123"/>
    </source>
</evidence>
<comment type="similarity">
    <text evidence="11">Belongs to the XPG/RAD2 endonuclease family. GEN subfamily.</text>
</comment>